<keyword evidence="2" id="KW-0614">Plasmid</keyword>
<protein>
    <submittedName>
        <fullName evidence="2">Uncharacterized protein</fullName>
    </submittedName>
</protein>
<dbReference type="RefSeq" id="WP_077931893.1">
    <property type="nucleotide sequence ID" value="NZ_CP014688.1"/>
</dbReference>
<accession>A0A1U9LIR0</accession>
<geneLocation type="plasmid" evidence="3">
    <name>pac1084_1</name>
</geneLocation>
<reference evidence="2 3" key="1">
    <citation type="submission" date="2016-03" db="EMBL/GenBank/DDBJ databases">
        <title>Acetic acid bacteria sequencing.</title>
        <authorList>
            <person name="Brandt J."/>
            <person name="Jakob F."/>
            <person name="Vogel R.F."/>
        </authorList>
    </citation>
    <scope>NUCLEOTIDE SEQUENCE [LARGE SCALE GENOMIC DNA]</scope>
    <source>
        <strain evidence="2 3">TMW2.1084</strain>
        <plasmid evidence="3">pac1084_1</plasmid>
    </source>
</reference>
<feature type="region of interest" description="Disordered" evidence="1">
    <location>
        <begin position="200"/>
        <end position="226"/>
    </location>
</feature>
<proteinExistence type="predicted"/>
<name>A0A1U9LIR0_9PROT</name>
<evidence type="ECO:0000313" key="2">
    <source>
        <dbReference type="EMBL" id="AQT06259.1"/>
    </source>
</evidence>
<sequence length="256" mass="27681">MFLYKSNYTAKENAHHSFYSLMRRQVKGVIRMGACAVAISGLVSLSGCSGVVVNGKFVPTGSPEATYQYAGHSYDIVPALGRTDRVVLRGSKYSADTRLTNVSLVAQQQFVNESVVVIKGNKYSGDYLPTWEVVSTRENGLSIHSIPSGGGNPPYTFSFNQDGLVIHSADGSGMFYRQNKFYSLQSYERAVERNHYSSAGAYSQNTRNHHQVTGEARAAGRPPAQAHGKFVDDVSRVSGGGLSGSDAISGHVDLQE</sequence>
<dbReference type="EMBL" id="CP014688">
    <property type="protein sequence ID" value="AQT06259.1"/>
    <property type="molecule type" value="Genomic_DNA"/>
</dbReference>
<gene>
    <name evidence="2" type="ORF">A0U91_14625</name>
</gene>
<evidence type="ECO:0000256" key="1">
    <source>
        <dbReference type="SAM" id="MobiDB-lite"/>
    </source>
</evidence>
<dbReference type="AlphaFoldDB" id="A0A1U9LIR0"/>
<organism evidence="2 3">
    <name type="scientific">Acetobacter persici</name>
    <dbReference type="NCBI Taxonomy" id="1076596"/>
    <lineage>
        <taxon>Bacteria</taxon>
        <taxon>Pseudomonadati</taxon>
        <taxon>Pseudomonadota</taxon>
        <taxon>Alphaproteobacteria</taxon>
        <taxon>Acetobacterales</taxon>
        <taxon>Acetobacteraceae</taxon>
        <taxon>Acetobacter</taxon>
    </lineage>
</organism>
<dbReference type="KEGG" id="aper:A0U91_14625"/>
<dbReference type="Proteomes" id="UP000189055">
    <property type="component" value="Plasmid pAC1084_1"/>
</dbReference>
<evidence type="ECO:0000313" key="3">
    <source>
        <dbReference type="Proteomes" id="UP000189055"/>
    </source>
</evidence>